<dbReference type="PANTHER" id="PTHR13271">
    <property type="entry name" value="UNCHARACTERIZED PUTATIVE METHYLTRANSFERASE"/>
    <property type="match status" value="1"/>
</dbReference>
<evidence type="ECO:0000313" key="2">
    <source>
        <dbReference type="EMBL" id="CAD8449511.1"/>
    </source>
</evidence>
<protein>
    <recommendedName>
        <fullName evidence="3">Set domain protein</fullName>
    </recommendedName>
</protein>
<reference evidence="2" key="1">
    <citation type="submission" date="2021-01" db="EMBL/GenBank/DDBJ databases">
        <authorList>
            <person name="Corre E."/>
            <person name="Pelletier E."/>
            <person name="Niang G."/>
            <person name="Scheremetjew M."/>
            <person name="Finn R."/>
            <person name="Kale V."/>
            <person name="Holt S."/>
            <person name="Cochrane G."/>
            <person name="Meng A."/>
            <person name="Brown T."/>
            <person name="Cohen L."/>
        </authorList>
    </citation>
    <scope>NUCLEOTIDE SEQUENCE</scope>
    <source>
        <strain evidence="2">CCAC1681</strain>
    </source>
</reference>
<dbReference type="AlphaFoldDB" id="A0A7S0GZ98"/>
<dbReference type="InterPro" id="IPR050600">
    <property type="entry name" value="SETD3_SETD6_MTase"/>
</dbReference>
<dbReference type="InterPro" id="IPR046341">
    <property type="entry name" value="SET_dom_sf"/>
</dbReference>
<dbReference type="CDD" id="cd10527">
    <property type="entry name" value="SET_LSMT"/>
    <property type="match status" value="1"/>
</dbReference>
<dbReference type="EMBL" id="HBEN01013417">
    <property type="protein sequence ID" value="CAD8449511.1"/>
    <property type="molecule type" value="Transcribed_RNA"/>
</dbReference>
<feature type="region of interest" description="Disordered" evidence="1">
    <location>
        <begin position="323"/>
        <end position="353"/>
    </location>
</feature>
<proteinExistence type="predicted"/>
<dbReference type="SUPFAM" id="SSF82199">
    <property type="entry name" value="SET domain"/>
    <property type="match status" value="1"/>
</dbReference>
<feature type="region of interest" description="Disordered" evidence="1">
    <location>
        <begin position="163"/>
        <end position="185"/>
    </location>
</feature>
<sequence>MDEIRVPRDCAPPGASGGSPEGDPLDDSTRMQLVLLRERHIAETTPLLLGDETDARKRKRDENARFSGYWSPYVRALPGDELVASLPLSWSESDIHKRLEGTALFAEVQTERAKCASLAAALAAHKVFSAFPPDAFGVGRIKWARAVFWSRAIALPLAGWGRGGTHGSHDMKKKTSPGTKRSSGDDGALTPLLDMCNHGPGISAGTSLQTRGASWRLVATRRFVKDEEVRIDYGGKGNGELLTRHGFVIPNNPFDTCLFRVGKEKKSFLLHRGVREWREFPPGLRDAARNALADEGNDGDDDGKRRGELSFLAATARRLADAAATTAAPRDDASDAVAEEDETKNIAPKSRFVPDASGFATSTPFLAERACVIYRESQRSLLRDLGDLAAETIEADDDDEQ</sequence>
<dbReference type="Gene3D" id="3.90.1410.10">
    <property type="entry name" value="set domain protein methyltransferase, domain 1"/>
    <property type="match status" value="1"/>
</dbReference>
<organism evidence="2">
    <name type="scientific">Micromonas pusilla</name>
    <name type="common">Picoplanktonic green alga</name>
    <name type="synonym">Chromulina pusilla</name>
    <dbReference type="NCBI Taxonomy" id="38833"/>
    <lineage>
        <taxon>Eukaryota</taxon>
        <taxon>Viridiplantae</taxon>
        <taxon>Chlorophyta</taxon>
        <taxon>Mamiellophyceae</taxon>
        <taxon>Mamiellales</taxon>
        <taxon>Mamiellaceae</taxon>
        <taxon>Micromonas</taxon>
    </lineage>
</organism>
<dbReference type="GO" id="GO:0016279">
    <property type="term" value="F:protein-lysine N-methyltransferase activity"/>
    <property type="evidence" value="ECO:0007669"/>
    <property type="project" value="TreeGrafter"/>
</dbReference>
<evidence type="ECO:0008006" key="3">
    <source>
        <dbReference type="Google" id="ProtNLM"/>
    </source>
</evidence>
<name>A0A7S0GZ98_MICPS</name>
<evidence type="ECO:0000256" key="1">
    <source>
        <dbReference type="SAM" id="MobiDB-lite"/>
    </source>
</evidence>
<accession>A0A7S0GZ98</accession>
<dbReference type="PANTHER" id="PTHR13271:SF151">
    <property type="entry name" value="SET DOMAIN-CONTAINING PROTEIN 4"/>
    <property type="match status" value="1"/>
</dbReference>
<gene>
    <name evidence="2" type="ORF">MSP1401_LOCUS11171</name>
</gene>
<feature type="region of interest" description="Disordered" evidence="1">
    <location>
        <begin position="1"/>
        <end position="27"/>
    </location>
</feature>